<keyword evidence="3" id="KW-1185">Reference proteome</keyword>
<protein>
    <recommendedName>
        <fullName evidence="4">Rap1a immunity protein domain-containing protein</fullName>
    </recommendedName>
</protein>
<dbReference type="AlphaFoldDB" id="A0A6I6D364"/>
<dbReference type="EMBL" id="CP046415">
    <property type="protein sequence ID" value="QGT79268.1"/>
    <property type="molecule type" value="Genomic_DNA"/>
</dbReference>
<dbReference type="KEGG" id="ghl:GM160_10420"/>
<dbReference type="RefSeq" id="WP_156574983.1">
    <property type="nucleotide sequence ID" value="NZ_CP046415.1"/>
</dbReference>
<keyword evidence="1" id="KW-0732">Signal</keyword>
<evidence type="ECO:0000256" key="1">
    <source>
        <dbReference type="SAM" id="SignalP"/>
    </source>
</evidence>
<accession>A0A6I6D364</accession>
<evidence type="ECO:0000313" key="3">
    <source>
        <dbReference type="Proteomes" id="UP000427716"/>
    </source>
</evidence>
<organism evidence="2 3">
    <name type="scientific">Guyparkeria halophila</name>
    <dbReference type="NCBI Taxonomy" id="47960"/>
    <lineage>
        <taxon>Bacteria</taxon>
        <taxon>Pseudomonadati</taxon>
        <taxon>Pseudomonadota</taxon>
        <taxon>Gammaproteobacteria</taxon>
        <taxon>Chromatiales</taxon>
        <taxon>Thioalkalibacteraceae</taxon>
        <taxon>Guyparkeria</taxon>
    </lineage>
</organism>
<evidence type="ECO:0008006" key="4">
    <source>
        <dbReference type="Google" id="ProtNLM"/>
    </source>
</evidence>
<dbReference type="Proteomes" id="UP000427716">
    <property type="component" value="Chromosome"/>
</dbReference>
<feature type="chain" id="PRO_5026161851" description="Rap1a immunity protein domain-containing protein" evidence="1">
    <location>
        <begin position="35"/>
        <end position="135"/>
    </location>
</feature>
<feature type="signal peptide" evidence="1">
    <location>
        <begin position="1"/>
        <end position="34"/>
    </location>
</feature>
<gene>
    <name evidence="2" type="ORF">GM160_10420</name>
</gene>
<sequence>MTRTDRTRVGVHCVLITALVAAVALALMPSPATAKSVEGRFVAFGPGNWSCADAVAVAKGNHPGSQGKLDGFIAGYLTASNVILKNTYDIQAGESASAARTAVLEFCTEHPGGNLANALAVHTQRQYPDRQSVPR</sequence>
<evidence type="ECO:0000313" key="2">
    <source>
        <dbReference type="EMBL" id="QGT79268.1"/>
    </source>
</evidence>
<proteinExistence type="predicted"/>
<reference evidence="2 3" key="1">
    <citation type="submission" date="2019-11" db="EMBL/GenBank/DDBJ databases">
        <authorList>
            <person name="Zhang J."/>
            <person name="Sun C."/>
        </authorList>
    </citation>
    <scope>NUCLEOTIDE SEQUENCE [LARGE SCALE GENOMIC DNA]</scope>
    <source>
        <strain evidence="3">sp2</strain>
    </source>
</reference>
<name>A0A6I6D364_9GAMM</name>